<keyword evidence="2" id="KW-1185">Reference proteome</keyword>
<dbReference type="EMBL" id="CM001475">
    <property type="protein sequence ID" value="EIC27883.1"/>
    <property type="molecule type" value="Genomic_DNA"/>
</dbReference>
<dbReference type="AlphaFoldDB" id="H8GJ66"/>
<dbReference type="RefSeq" id="WP_005368371.1">
    <property type="nucleotide sequence ID" value="NZ_CM001475.1"/>
</dbReference>
<gene>
    <name evidence="1" type="ORF">Metal_0011</name>
</gene>
<proteinExistence type="predicted"/>
<name>H8GJ66_METAL</name>
<organism evidence="1 2">
    <name type="scientific">Methylomicrobium album BG8</name>
    <dbReference type="NCBI Taxonomy" id="686340"/>
    <lineage>
        <taxon>Bacteria</taxon>
        <taxon>Pseudomonadati</taxon>
        <taxon>Pseudomonadota</taxon>
        <taxon>Gammaproteobacteria</taxon>
        <taxon>Methylococcales</taxon>
        <taxon>Methylococcaceae</taxon>
        <taxon>Methylomicrobium</taxon>
    </lineage>
</organism>
<evidence type="ECO:0000313" key="1">
    <source>
        <dbReference type="EMBL" id="EIC27883.1"/>
    </source>
</evidence>
<sequence>MKLVIAEYLRTLKERDELDRLLPDLLVEMGYVTVARPQTGNRQYGVDIAARGKNPETGIDELLLLVVKQGDIGRPEWDGNSQAVYQSINDIFHVYLKSHLEPQDQSRSIRIVVATSGELKQTVQPSWSGFVTDNQAKAIIEFWGADAIATLIEKHLLDEHIFHDEDRRDLRRALALSGDSEYDRRDLHRLFMRTLDLNNKGQLIDKPKTGKALLKALRIVNLSAQAFAHWTLGDDGDTRQGLLAVERAMLWSWHRIQLADEKNRKDAIAEPFNMIWWGYYRFASQYFARIQPHCFVENSLTRYTSNGVESSLIAFEQIGILASIALFLGFHPIATEEEKNYWSCNANVVADALEAWLQNNGVSTSPCLDRHSQDITLAMFALIGMGRAEAAKKWLRKLFRNVDYAYKAKKFVPIATDSLDDMVEEGGWLGGQASDRMLEMSWMLATIAGWSVILGMDELYEMLAKNAKDDYPNVCIQLWHPEKDLYQHLYFRQAHFKSGVAEAPIQLPPLAEDYRKQMDIIRQSEFGKVILESPATKAGLIALDLIAHRHFSTPVAPVFWYSLMGTSI</sequence>
<dbReference type="STRING" id="686340.Metal_0011"/>
<dbReference type="HOGENOM" id="CLU_034836_0_0_6"/>
<dbReference type="Proteomes" id="UP000005090">
    <property type="component" value="Chromosome"/>
</dbReference>
<evidence type="ECO:0000313" key="2">
    <source>
        <dbReference type="Proteomes" id="UP000005090"/>
    </source>
</evidence>
<protein>
    <submittedName>
        <fullName evidence="1">Uncharacterized protein</fullName>
    </submittedName>
</protein>
<dbReference type="eggNOG" id="ENOG502Z9HF">
    <property type="taxonomic scope" value="Bacteria"/>
</dbReference>
<reference evidence="1 2" key="1">
    <citation type="journal article" date="2013" name="Genome Announc.">
        <title>Genome Sequence of the Obligate Gammaproteobacterial Methanotroph Methylomicrobium album Strain BG8.</title>
        <authorList>
            <person name="Kits K.D."/>
            <person name="Kalyuzhnaya M.G."/>
            <person name="Klotz M.G."/>
            <person name="Jetten M.S."/>
            <person name="Op den Camp H.J."/>
            <person name="Vuilleumier S."/>
            <person name="Bringel F."/>
            <person name="Dispirito A.A."/>
            <person name="Murrell J.C."/>
            <person name="Bruce D."/>
            <person name="Cheng J.F."/>
            <person name="Copeland A."/>
            <person name="Goodwin L."/>
            <person name="Hauser L."/>
            <person name="Lajus A."/>
            <person name="Land M.L."/>
            <person name="Lapidus A."/>
            <person name="Lucas S."/>
            <person name="Medigue C."/>
            <person name="Pitluck S."/>
            <person name="Woyke T."/>
            <person name="Zeytun A."/>
            <person name="Stein L.Y."/>
        </authorList>
    </citation>
    <scope>NUCLEOTIDE SEQUENCE [LARGE SCALE GENOMIC DNA]</scope>
    <source>
        <strain evidence="1 2">BG8</strain>
    </source>
</reference>
<accession>H8GJ66</accession>